<accession>A0A7Y9I5T1</accession>
<proteinExistence type="predicted"/>
<evidence type="ECO:0000313" key="4">
    <source>
        <dbReference type="EMBL" id="NYE70820.1"/>
    </source>
</evidence>
<dbReference type="SUPFAM" id="SSF55729">
    <property type="entry name" value="Acyl-CoA N-acyltransferases (Nat)"/>
    <property type="match status" value="1"/>
</dbReference>
<keyword evidence="2" id="KW-0012">Acyltransferase</keyword>
<dbReference type="AlphaFoldDB" id="A0A7Y9I5T1"/>
<dbReference type="RefSeq" id="WP_179750565.1">
    <property type="nucleotide sequence ID" value="NZ_JACCBU010000001.1"/>
</dbReference>
<dbReference type="GO" id="GO:0016747">
    <property type="term" value="F:acyltransferase activity, transferring groups other than amino-acyl groups"/>
    <property type="evidence" value="ECO:0007669"/>
    <property type="project" value="InterPro"/>
</dbReference>
<dbReference type="EMBL" id="JACCBU010000001">
    <property type="protein sequence ID" value="NYE70820.1"/>
    <property type="molecule type" value="Genomic_DNA"/>
</dbReference>
<dbReference type="InterPro" id="IPR016181">
    <property type="entry name" value="Acyl_CoA_acyltransferase"/>
</dbReference>
<protein>
    <submittedName>
        <fullName evidence="4">GNAT superfamily N-acetyltransferase</fullName>
    </submittedName>
</protein>
<dbReference type="CDD" id="cd04301">
    <property type="entry name" value="NAT_SF"/>
    <property type="match status" value="1"/>
</dbReference>
<comment type="caution">
    <text evidence="4">The sequence shown here is derived from an EMBL/GenBank/DDBJ whole genome shotgun (WGS) entry which is preliminary data.</text>
</comment>
<evidence type="ECO:0000259" key="3">
    <source>
        <dbReference type="PROSITE" id="PS51186"/>
    </source>
</evidence>
<name>A0A7Y9I5T1_9ACTN</name>
<dbReference type="PROSITE" id="PS51186">
    <property type="entry name" value="GNAT"/>
    <property type="match status" value="1"/>
</dbReference>
<evidence type="ECO:0000313" key="5">
    <source>
        <dbReference type="Proteomes" id="UP000569914"/>
    </source>
</evidence>
<keyword evidence="5" id="KW-1185">Reference proteome</keyword>
<evidence type="ECO:0000256" key="2">
    <source>
        <dbReference type="ARBA" id="ARBA00023315"/>
    </source>
</evidence>
<dbReference type="InterPro" id="IPR050680">
    <property type="entry name" value="YpeA/RimI_acetyltransf"/>
</dbReference>
<evidence type="ECO:0000256" key="1">
    <source>
        <dbReference type="ARBA" id="ARBA00022679"/>
    </source>
</evidence>
<dbReference type="Pfam" id="PF00583">
    <property type="entry name" value="Acetyltransf_1"/>
    <property type="match status" value="1"/>
</dbReference>
<dbReference type="Gene3D" id="3.40.630.30">
    <property type="match status" value="1"/>
</dbReference>
<dbReference type="PANTHER" id="PTHR43420:SF47">
    <property type="entry name" value="N-ACETYLTRANSFERASE DOMAIN-CONTAINING PROTEIN"/>
    <property type="match status" value="1"/>
</dbReference>
<gene>
    <name evidence="4" type="ORF">BKA15_002149</name>
</gene>
<organism evidence="4 5">
    <name type="scientific">Microlunatus parietis</name>
    <dbReference type="NCBI Taxonomy" id="682979"/>
    <lineage>
        <taxon>Bacteria</taxon>
        <taxon>Bacillati</taxon>
        <taxon>Actinomycetota</taxon>
        <taxon>Actinomycetes</taxon>
        <taxon>Propionibacteriales</taxon>
        <taxon>Propionibacteriaceae</taxon>
        <taxon>Microlunatus</taxon>
    </lineage>
</organism>
<feature type="domain" description="N-acetyltransferase" evidence="3">
    <location>
        <begin position="79"/>
        <end position="226"/>
    </location>
</feature>
<reference evidence="4 5" key="1">
    <citation type="submission" date="2020-07" db="EMBL/GenBank/DDBJ databases">
        <title>Sequencing the genomes of 1000 actinobacteria strains.</title>
        <authorList>
            <person name="Klenk H.-P."/>
        </authorList>
    </citation>
    <scope>NUCLEOTIDE SEQUENCE [LARGE SCALE GENOMIC DNA]</scope>
    <source>
        <strain evidence="4 5">DSM 22083</strain>
    </source>
</reference>
<dbReference type="PANTHER" id="PTHR43420">
    <property type="entry name" value="ACETYLTRANSFERASE"/>
    <property type="match status" value="1"/>
</dbReference>
<dbReference type="Proteomes" id="UP000569914">
    <property type="component" value="Unassembled WGS sequence"/>
</dbReference>
<sequence>MILPRCTGSWPLTRLVEVARRSEGASVLQATLDDDRPEARERCAAHGFTAAFPLWSMTHDGSTWPSATLPAPLRLAAWDDLPPGAFQAAYDLAYADQRVVEPHSAETWVGILAHDTLYRDVTAIALAPDGQVVGFALAFGLGGNADLGPIGTVPQWRRRGVSGALLALALSRCRERSLAPITLTVDGASPTGAQDLYLRAGFVVARTHHAHTLHLRGRPSDSAYPL</sequence>
<dbReference type="InterPro" id="IPR000182">
    <property type="entry name" value="GNAT_dom"/>
</dbReference>
<keyword evidence="1 4" id="KW-0808">Transferase</keyword>